<dbReference type="PANTHER" id="PTHR10513:SF35">
    <property type="entry name" value="DEOXYADENOSINE KINASE"/>
    <property type="match status" value="1"/>
</dbReference>
<keyword evidence="2" id="KW-0067">ATP-binding</keyword>
<dbReference type="GO" id="GO:0019136">
    <property type="term" value="F:deoxynucleoside kinase activity"/>
    <property type="evidence" value="ECO:0007669"/>
    <property type="project" value="InterPro"/>
</dbReference>
<keyword evidence="2" id="KW-0547">Nucleotide-binding</keyword>
<dbReference type="EMBL" id="BPUB01000001">
    <property type="protein sequence ID" value="GJG57287.1"/>
    <property type="molecule type" value="Genomic_DNA"/>
</dbReference>
<dbReference type="GO" id="GO:0005524">
    <property type="term" value="F:ATP binding"/>
    <property type="evidence" value="ECO:0007669"/>
    <property type="project" value="UniProtKB-KW"/>
</dbReference>
<feature type="binding site" evidence="2">
    <location>
        <begin position="180"/>
        <end position="182"/>
    </location>
    <ligand>
        <name>ATP</name>
        <dbReference type="ChEBI" id="CHEBI:30616"/>
    </ligand>
</feature>
<dbReference type="Pfam" id="PF01712">
    <property type="entry name" value="dNK"/>
    <property type="match status" value="1"/>
</dbReference>
<keyword evidence="5" id="KW-1185">Reference proteome</keyword>
<dbReference type="InterPro" id="IPR050566">
    <property type="entry name" value="Deoxyribonucleoside_kinase"/>
</dbReference>
<dbReference type="RefSeq" id="WP_223927580.1">
    <property type="nucleotide sequence ID" value="NZ_BPTU01000003.1"/>
</dbReference>
<dbReference type="Gene3D" id="3.40.50.300">
    <property type="entry name" value="P-loop containing nucleotide triphosphate hydrolases"/>
    <property type="match status" value="1"/>
</dbReference>
<name>A0A9R1C776_9BACT</name>
<evidence type="ECO:0000256" key="2">
    <source>
        <dbReference type="PIRSR" id="PIRSR000705-3"/>
    </source>
</evidence>
<feature type="active site" description="Proton acceptor" evidence="1">
    <location>
        <position position="78"/>
    </location>
</feature>
<evidence type="ECO:0000313" key="4">
    <source>
        <dbReference type="EMBL" id="GJG57287.1"/>
    </source>
</evidence>
<sequence length="211" mass="24935">MHIAIAGNIGSGKTTLTRLLARHYGWEPRYETVTDNPYLADYYSDINRWAFPMEVFYLKERFRDMLEIKQSAKDIVQDRTIFEGVYVFARNNHIMGNLDDRDFDTYMELYESMMLRVDYPRLLVYLRTPLKSLVANIDKRGRDYERKMPIDYLESLNKLYDDFVLNEYPAQKLIIDNSGLDFEHNAKDLGKIIDQIDAELFGLFTNNTLKP</sequence>
<feature type="binding site" evidence="2">
    <location>
        <begin position="7"/>
        <end position="15"/>
    </location>
    <ligand>
        <name>ATP</name>
        <dbReference type="ChEBI" id="CHEBI:30616"/>
    </ligand>
</feature>
<dbReference type="GeneID" id="72468194"/>
<dbReference type="GO" id="GO:0005737">
    <property type="term" value="C:cytoplasm"/>
    <property type="evidence" value="ECO:0007669"/>
    <property type="project" value="TreeGrafter"/>
</dbReference>
<dbReference type="CDD" id="cd01673">
    <property type="entry name" value="dNK"/>
    <property type="match status" value="1"/>
</dbReference>
<feature type="domain" description="Deoxynucleoside kinase" evidence="3">
    <location>
        <begin position="3"/>
        <end position="197"/>
    </location>
</feature>
<gene>
    <name evidence="4" type="ORF">PRLR5076_01380</name>
</gene>
<dbReference type="PIRSF" id="PIRSF000705">
    <property type="entry name" value="DNK"/>
    <property type="match status" value="1"/>
</dbReference>
<dbReference type="InterPro" id="IPR027417">
    <property type="entry name" value="P-loop_NTPase"/>
</dbReference>
<evidence type="ECO:0000313" key="5">
    <source>
        <dbReference type="Proteomes" id="UP000825483"/>
    </source>
</evidence>
<protein>
    <submittedName>
        <fullName evidence="4">Deoxynucleoside kinase</fullName>
    </submittedName>
</protein>
<dbReference type="InterPro" id="IPR031314">
    <property type="entry name" value="DNK_dom"/>
</dbReference>
<proteinExistence type="predicted"/>
<keyword evidence="4" id="KW-0808">Transferase</keyword>
<dbReference type="PANTHER" id="PTHR10513">
    <property type="entry name" value="DEOXYNUCLEOSIDE KINASE"/>
    <property type="match status" value="1"/>
</dbReference>
<dbReference type="InterPro" id="IPR002624">
    <property type="entry name" value="DCK/DGK"/>
</dbReference>
<dbReference type="AlphaFoldDB" id="A0A9R1C776"/>
<comment type="caution">
    <text evidence="4">The sequence shown here is derived from an EMBL/GenBank/DDBJ whole genome shotgun (WGS) entry which is preliminary data.</text>
</comment>
<keyword evidence="4" id="KW-0418">Kinase</keyword>
<reference evidence="4" key="1">
    <citation type="journal article" date="2022" name="Int. J. Syst. Evol. Microbiol.">
        <title>Prevotella lacticifex sp. nov., isolated from the rumen of cows.</title>
        <authorList>
            <person name="Shinkai T."/>
            <person name="Ikeyama N."/>
            <person name="Kumagai M."/>
            <person name="Ohmori H."/>
            <person name="Sakamoto M."/>
            <person name="Ohkuma M."/>
            <person name="Mitsumori M."/>
        </authorList>
    </citation>
    <scope>NUCLEOTIDE SEQUENCE</scope>
    <source>
        <strain evidence="4">R5076</strain>
    </source>
</reference>
<organism evidence="4 5">
    <name type="scientific">Prevotella lacticifex</name>
    <dbReference type="NCBI Taxonomy" id="2854755"/>
    <lineage>
        <taxon>Bacteria</taxon>
        <taxon>Pseudomonadati</taxon>
        <taxon>Bacteroidota</taxon>
        <taxon>Bacteroidia</taxon>
        <taxon>Bacteroidales</taxon>
        <taxon>Prevotellaceae</taxon>
        <taxon>Prevotella</taxon>
    </lineage>
</organism>
<dbReference type="Proteomes" id="UP000825483">
    <property type="component" value="Unassembled WGS sequence"/>
</dbReference>
<dbReference type="SUPFAM" id="SSF52540">
    <property type="entry name" value="P-loop containing nucleoside triphosphate hydrolases"/>
    <property type="match status" value="1"/>
</dbReference>
<accession>A0A9R1C776</accession>
<evidence type="ECO:0000256" key="1">
    <source>
        <dbReference type="PIRSR" id="PIRSR000705-1"/>
    </source>
</evidence>
<evidence type="ECO:0000259" key="3">
    <source>
        <dbReference type="Pfam" id="PF01712"/>
    </source>
</evidence>